<protein>
    <submittedName>
        <fullName evidence="2">N-acetyltransferase</fullName>
    </submittedName>
</protein>
<dbReference type="OrthoDB" id="544277at2759"/>
<evidence type="ECO:0000313" key="2">
    <source>
        <dbReference type="EMBL" id="CAB9522863.1"/>
    </source>
</evidence>
<dbReference type="PANTHER" id="PTHR42791">
    <property type="entry name" value="GNAT FAMILY ACETYLTRANSFERASE"/>
    <property type="match status" value="1"/>
</dbReference>
<evidence type="ECO:0000313" key="3">
    <source>
        <dbReference type="Proteomes" id="UP001153069"/>
    </source>
</evidence>
<organism evidence="2 3">
    <name type="scientific">Seminavis robusta</name>
    <dbReference type="NCBI Taxonomy" id="568900"/>
    <lineage>
        <taxon>Eukaryota</taxon>
        <taxon>Sar</taxon>
        <taxon>Stramenopiles</taxon>
        <taxon>Ochrophyta</taxon>
        <taxon>Bacillariophyta</taxon>
        <taxon>Bacillariophyceae</taxon>
        <taxon>Bacillariophycidae</taxon>
        <taxon>Naviculales</taxon>
        <taxon>Naviculaceae</taxon>
        <taxon>Seminavis</taxon>
    </lineage>
</organism>
<dbReference type="Gene3D" id="3.40.630.30">
    <property type="match status" value="1"/>
</dbReference>
<dbReference type="InterPro" id="IPR016181">
    <property type="entry name" value="Acyl_CoA_acyltransferase"/>
</dbReference>
<gene>
    <name evidence="2" type="ORF">SEMRO_1351_G265190.1</name>
</gene>
<dbReference type="InterPro" id="IPR052523">
    <property type="entry name" value="Trichothecene_AcTrans"/>
</dbReference>
<name>A0A9N8HPP5_9STRA</name>
<dbReference type="PANTHER" id="PTHR42791:SF1">
    <property type="entry name" value="N-ACETYLTRANSFERASE DOMAIN-CONTAINING PROTEIN"/>
    <property type="match status" value="1"/>
</dbReference>
<feature type="domain" description="N-acetyltransferase" evidence="1">
    <location>
        <begin position="90"/>
        <end position="170"/>
    </location>
</feature>
<keyword evidence="3" id="KW-1185">Reference proteome</keyword>
<dbReference type="PROSITE" id="PS51186">
    <property type="entry name" value="GNAT"/>
    <property type="match status" value="1"/>
</dbReference>
<dbReference type="AlphaFoldDB" id="A0A9N8HPP5"/>
<dbReference type="EMBL" id="CAICTM010001349">
    <property type="protein sequence ID" value="CAB9522863.1"/>
    <property type="molecule type" value="Genomic_DNA"/>
</dbReference>
<evidence type="ECO:0000259" key="1">
    <source>
        <dbReference type="PROSITE" id="PS51186"/>
    </source>
</evidence>
<dbReference type="Pfam" id="PF00583">
    <property type="entry name" value="Acetyltransf_1"/>
    <property type="match status" value="1"/>
</dbReference>
<comment type="caution">
    <text evidence="2">The sequence shown here is derived from an EMBL/GenBank/DDBJ whole genome shotgun (WGS) entry which is preliminary data.</text>
</comment>
<dbReference type="SUPFAM" id="SSF55729">
    <property type="entry name" value="Acyl-CoA N-acyltransferases (Nat)"/>
    <property type="match status" value="1"/>
</dbReference>
<dbReference type="CDD" id="cd04301">
    <property type="entry name" value="NAT_SF"/>
    <property type="match status" value="1"/>
</dbReference>
<reference evidence="2" key="1">
    <citation type="submission" date="2020-06" db="EMBL/GenBank/DDBJ databases">
        <authorList>
            <consortium name="Plant Systems Biology data submission"/>
        </authorList>
    </citation>
    <scope>NUCLEOTIDE SEQUENCE</scope>
    <source>
        <strain evidence="2">D6</strain>
    </source>
</reference>
<proteinExistence type="predicted"/>
<dbReference type="InterPro" id="IPR000182">
    <property type="entry name" value="GNAT_dom"/>
</dbReference>
<dbReference type="GO" id="GO:0016747">
    <property type="term" value="F:acyltransferase activity, transferring groups other than amino-acyl groups"/>
    <property type="evidence" value="ECO:0007669"/>
    <property type="project" value="InterPro"/>
</dbReference>
<accession>A0A9N8HPP5</accession>
<sequence>MVFAKKLPNNAITAAIVVREYDANSKDSRRFKFSMKARELLLTAKIMLEGRFPSVLTKKTPYYKKVQEQLEASVEPLTMSLSKWHKEHGPEGKHWYVKGVASDPDYQGQGQGSALMRRFADVADEAGMDCYLEAASEKNRYFYEKFSYEVVAQKEMTSALNDTPHSLYLMVRRHN</sequence>
<dbReference type="Proteomes" id="UP001153069">
    <property type="component" value="Unassembled WGS sequence"/>
</dbReference>